<dbReference type="PANTHER" id="PTHR34702">
    <property type="entry name" value="NA(+)/H(+) ANTIPORTER SUBUNIT F1"/>
    <property type="match status" value="1"/>
</dbReference>
<name>A0A1M5GF74_9HYPH</name>
<evidence type="ECO:0000256" key="7">
    <source>
        <dbReference type="ARBA" id="ARBA00023136"/>
    </source>
</evidence>
<keyword evidence="4" id="KW-1003">Cell membrane</keyword>
<dbReference type="Proteomes" id="UP000184485">
    <property type="component" value="Unassembled WGS sequence"/>
</dbReference>
<keyword evidence="6 8" id="KW-1133">Transmembrane helix</keyword>
<dbReference type="InterPro" id="IPR007208">
    <property type="entry name" value="MrpF/PhaF-like"/>
</dbReference>
<gene>
    <name evidence="9" type="ORF">SAMN02745157_3385</name>
</gene>
<evidence type="ECO:0000256" key="8">
    <source>
        <dbReference type="SAM" id="Phobius"/>
    </source>
</evidence>
<proteinExistence type="inferred from homology"/>
<keyword evidence="7 8" id="KW-0472">Membrane</keyword>
<comment type="similarity">
    <text evidence="2">Belongs to the CPA3 antiporters (TC 2.A.63) subunit F family.</text>
</comment>
<keyword evidence="10" id="KW-1185">Reference proteome</keyword>
<dbReference type="GO" id="GO:0005886">
    <property type="term" value="C:plasma membrane"/>
    <property type="evidence" value="ECO:0007669"/>
    <property type="project" value="UniProtKB-SubCell"/>
</dbReference>
<evidence type="ECO:0000256" key="1">
    <source>
        <dbReference type="ARBA" id="ARBA00004651"/>
    </source>
</evidence>
<dbReference type="EMBL" id="FQUP01000003">
    <property type="protein sequence ID" value="SHG02346.1"/>
    <property type="molecule type" value="Genomic_DNA"/>
</dbReference>
<dbReference type="GO" id="GO:0015385">
    <property type="term" value="F:sodium:proton antiporter activity"/>
    <property type="evidence" value="ECO:0007669"/>
    <property type="project" value="TreeGrafter"/>
</dbReference>
<dbReference type="RefSeq" id="WP_073054934.1">
    <property type="nucleotide sequence ID" value="NZ_FQUP01000003.1"/>
</dbReference>
<comment type="subcellular location">
    <subcellularLocation>
        <location evidence="1">Cell membrane</location>
        <topology evidence="1">Multi-pass membrane protein</topology>
    </subcellularLocation>
</comment>
<feature type="transmembrane region" description="Helical" evidence="8">
    <location>
        <begin position="62"/>
        <end position="82"/>
    </location>
</feature>
<evidence type="ECO:0000256" key="3">
    <source>
        <dbReference type="ARBA" id="ARBA00022448"/>
    </source>
</evidence>
<dbReference type="AlphaFoldDB" id="A0A1M5GF74"/>
<feature type="transmembrane region" description="Helical" evidence="8">
    <location>
        <begin position="36"/>
        <end position="56"/>
    </location>
</feature>
<evidence type="ECO:0000256" key="4">
    <source>
        <dbReference type="ARBA" id="ARBA00022475"/>
    </source>
</evidence>
<dbReference type="PANTHER" id="PTHR34702:SF1">
    <property type="entry name" value="NA(+)_H(+) ANTIPORTER SUBUNIT F"/>
    <property type="match status" value="1"/>
</dbReference>
<feature type="transmembrane region" description="Helical" evidence="8">
    <location>
        <begin position="6"/>
        <end position="24"/>
    </location>
</feature>
<dbReference type="STRING" id="1122133.SAMN02745157_3385"/>
<evidence type="ECO:0000256" key="2">
    <source>
        <dbReference type="ARBA" id="ARBA00009212"/>
    </source>
</evidence>
<sequence>MVDTLTVSAVIVLAIVAVGLVRVLRGPSRIDRMMAVQLLGSGGVAVLVLLAVGSGTEALVDAALTLALLAAFASIALATTLVQKADLAAKADRAPGKPES</sequence>
<dbReference type="Pfam" id="PF04066">
    <property type="entry name" value="MrpF_PhaF"/>
    <property type="match status" value="1"/>
</dbReference>
<evidence type="ECO:0000313" key="10">
    <source>
        <dbReference type="Proteomes" id="UP000184485"/>
    </source>
</evidence>
<protein>
    <submittedName>
        <fullName evidence="9">Multisubunit sodium/proton antiporter, MrpF subunit (TC 2.A.63.1)</fullName>
    </submittedName>
</protein>
<evidence type="ECO:0000256" key="6">
    <source>
        <dbReference type="ARBA" id="ARBA00022989"/>
    </source>
</evidence>
<evidence type="ECO:0000313" key="9">
    <source>
        <dbReference type="EMBL" id="SHG02346.1"/>
    </source>
</evidence>
<keyword evidence="3" id="KW-0813">Transport</keyword>
<evidence type="ECO:0000256" key="5">
    <source>
        <dbReference type="ARBA" id="ARBA00022692"/>
    </source>
</evidence>
<organism evidence="9 10">
    <name type="scientific">Kaistia soli DSM 19436</name>
    <dbReference type="NCBI Taxonomy" id="1122133"/>
    <lineage>
        <taxon>Bacteria</taxon>
        <taxon>Pseudomonadati</taxon>
        <taxon>Pseudomonadota</taxon>
        <taxon>Alphaproteobacteria</taxon>
        <taxon>Hyphomicrobiales</taxon>
        <taxon>Kaistiaceae</taxon>
        <taxon>Kaistia</taxon>
    </lineage>
</organism>
<reference evidence="9 10" key="1">
    <citation type="submission" date="2016-11" db="EMBL/GenBank/DDBJ databases">
        <authorList>
            <person name="Jaros S."/>
            <person name="Januszkiewicz K."/>
            <person name="Wedrychowicz H."/>
        </authorList>
    </citation>
    <scope>NUCLEOTIDE SEQUENCE [LARGE SCALE GENOMIC DNA]</scope>
    <source>
        <strain evidence="9 10">DSM 19436</strain>
    </source>
</reference>
<accession>A0A1M5GF74</accession>
<keyword evidence="5 8" id="KW-0812">Transmembrane</keyword>